<keyword evidence="9" id="KW-0479">Metal-binding</keyword>
<evidence type="ECO:0000256" key="3">
    <source>
        <dbReference type="ARBA" id="ARBA00022448"/>
    </source>
</evidence>
<dbReference type="Pfam" id="PF01769">
    <property type="entry name" value="MgtE"/>
    <property type="match status" value="1"/>
</dbReference>
<gene>
    <name evidence="11" type="primary">mgtE</name>
    <name evidence="11" type="ORF">IAB51_01070</name>
</gene>
<keyword evidence="6 9" id="KW-1133">Transmembrane helix</keyword>
<keyword evidence="7 9" id="KW-0472">Membrane</keyword>
<dbReference type="Gene3D" id="1.25.60.10">
    <property type="entry name" value="MgtE N-terminal domain-like"/>
    <property type="match status" value="1"/>
</dbReference>
<comment type="similarity">
    <text evidence="2 9">Belongs to the SLC41A transporter family.</text>
</comment>
<evidence type="ECO:0000259" key="10">
    <source>
        <dbReference type="PROSITE" id="PS51371"/>
    </source>
</evidence>
<dbReference type="PANTHER" id="PTHR43773:SF1">
    <property type="entry name" value="MAGNESIUM TRANSPORTER MGTE"/>
    <property type="match status" value="1"/>
</dbReference>
<dbReference type="GO" id="GO:0015095">
    <property type="term" value="F:magnesium ion transmembrane transporter activity"/>
    <property type="evidence" value="ECO:0007669"/>
    <property type="project" value="UniProtKB-UniRule"/>
</dbReference>
<dbReference type="InterPro" id="IPR046342">
    <property type="entry name" value="CBS_dom_sf"/>
</dbReference>
<evidence type="ECO:0000256" key="4">
    <source>
        <dbReference type="ARBA" id="ARBA00022692"/>
    </source>
</evidence>
<evidence type="ECO:0000256" key="7">
    <source>
        <dbReference type="ARBA" id="ARBA00023136"/>
    </source>
</evidence>
<dbReference type="GO" id="GO:0046872">
    <property type="term" value="F:metal ion binding"/>
    <property type="evidence" value="ECO:0007669"/>
    <property type="project" value="UniProtKB-KW"/>
</dbReference>
<evidence type="ECO:0000313" key="11">
    <source>
        <dbReference type="EMBL" id="HIS75378.1"/>
    </source>
</evidence>
<feature type="transmembrane region" description="Helical" evidence="9">
    <location>
        <begin position="282"/>
        <end position="299"/>
    </location>
</feature>
<dbReference type="InterPro" id="IPR006667">
    <property type="entry name" value="SLC41_membr_dom"/>
</dbReference>
<dbReference type="Proteomes" id="UP000824002">
    <property type="component" value="Unassembled WGS sequence"/>
</dbReference>
<protein>
    <recommendedName>
        <fullName evidence="9">Magnesium transporter MgtE</fullName>
    </recommendedName>
</protein>
<dbReference type="GO" id="GO:0005886">
    <property type="term" value="C:plasma membrane"/>
    <property type="evidence" value="ECO:0007669"/>
    <property type="project" value="UniProtKB-SubCell"/>
</dbReference>
<comment type="caution">
    <text evidence="11">The sequence shown here is derived from an EMBL/GenBank/DDBJ whole genome shotgun (WGS) entry which is preliminary data.</text>
</comment>
<dbReference type="Pfam" id="PF00571">
    <property type="entry name" value="CBS"/>
    <property type="match status" value="2"/>
</dbReference>
<evidence type="ECO:0000256" key="5">
    <source>
        <dbReference type="ARBA" id="ARBA00022842"/>
    </source>
</evidence>
<reference evidence="11" key="1">
    <citation type="submission" date="2020-10" db="EMBL/GenBank/DDBJ databases">
        <authorList>
            <person name="Gilroy R."/>
        </authorList>
    </citation>
    <scope>NUCLEOTIDE SEQUENCE</scope>
    <source>
        <strain evidence="11">CHK199-13235</strain>
    </source>
</reference>
<dbReference type="SUPFAM" id="SSF158791">
    <property type="entry name" value="MgtE N-terminal domain-like"/>
    <property type="match status" value="1"/>
</dbReference>
<dbReference type="CDD" id="cd04606">
    <property type="entry name" value="CBS_pair_Mg_transporter"/>
    <property type="match status" value="1"/>
</dbReference>
<dbReference type="InterPro" id="IPR006668">
    <property type="entry name" value="Mg_transptr_MgtE_intracell_dom"/>
</dbReference>
<feature type="transmembrane region" description="Helical" evidence="9">
    <location>
        <begin position="382"/>
        <end position="405"/>
    </location>
</feature>
<feature type="domain" description="CBS" evidence="10">
    <location>
        <begin position="198"/>
        <end position="254"/>
    </location>
</feature>
<evidence type="ECO:0000256" key="2">
    <source>
        <dbReference type="ARBA" id="ARBA00009749"/>
    </source>
</evidence>
<evidence type="ECO:0000313" key="12">
    <source>
        <dbReference type="Proteomes" id="UP000824002"/>
    </source>
</evidence>
<dbReference type="AlphaFoldDB" id="A0A9D1FKY3"/>
<dbReference type="InterPro" id="IPR006669">
    <property type="entry name" value="MgtE_transporter"/>
</dbReference>
<dbReference type="SMART" id="SM00116">
    <property type="entry name" value="CBS"/>
    <property type="match status" value="1"/>
</dbReference>
<evidence type="ECO:0000256" key="1">
    <source>
        <dbReference type="ARBA" id="ARBA00004141"/>
    </source>
</evidence>
<feature type="transmembrane region" description="Helical" evidence="9">
    <location>
        <begin position="417"/>
        <end position="444"/>
    </location>
</feature>
<dbReference type="EMBL" id="DVJP01000012">
    <property type="protein sequence ID" value="HIS75378.1"/>
    <property type="molecule type" value="Genomic_DNA"/>
</dbReference>
<dbReference type="Gene3D" id="1.10.357.20">
    <property type="entry name" value="SLC41 divalent cation transporters, integral membrane domain"/>
    <property type="match status" value="1"/>
</dbReference>
<dbReference type="InterPro" id="IPR038076">
    <property type="entry name" value="MgtE_N_sf"/>
</dbReference>
<comment type="subcellular location">
    <subcellularLocation>
        <location evidence="9">Cell membrane</location>
        <topology evidence="9">Multi-pass membrane protein</topology>
    </subcellularLocation>
    <subcellularLocation>
        <location evidence="1">Membrane</location>
        <topology evidence="1">Multi-pass membrane protein</topology>
    </subcellularLocation>
</comment>
<reference evidence="11" key="2">
    <citation type="journal article" date="2021" name="PeerJ">
        <title>Extensive microbial diversity within the chicken gut microbiome revealed by metagenomics and culture.</title>
        <authorList>
            <person name="Gilroy R."/>
            <person name="Ravi A."/>
            <person name="Getino M."/>
            <person name="Pursley I."/>
            <person name="Horton D.L."/>
            <person name="Alikhan N.F."/>
            <person name="Baker D."/>
            <person name="Gharbi K."/>
            <person name="Hall N."/>
            <person name="Watson M."/>
            <person name="Adriaenssens E.M."/>
            <person name="Foster-Nyarko E."/>
            <person name="Jarju S."/>
            <person name="Secka A."/>
            <person name="Antonio M."/>
            <person name="Oren A."/>
            <person name="Chaudhuri R.R."/>
            <person name="La Ragione R."/>
            <person name="Hildebrand F."/>
            <person name="Pallen M.J."/>
        </authorList>
    </citation>
    <scope>NUCLEOTIDE SEQUENCE</scope>
    <source>
        <strain evidence="11">CHK199-13235</strain>
    </source>
</reference>
<dbReference type="InterPro" id="IPR036739">
    <property type="entry name" value="SLC41_membr_dom_sf"/>
</dbReference>
<accession>A0A9D1FKY3</accession>
<dbReference type="Gene3D" id="3.10.580.10">
    <property type="entry name" value="CBS-domain"/>
    <property type="match status" value="1"/>
</dbReference>
<dbReference type="SMART" id="SM00924">
    <property type="entry name" value="MgtE_N"/>
    <property type="match status" value="1"/>
</dbReference>
<sequence>MNAMMNKALELIRAQKFHDARAVMEEMNPVDIAGMFEEMSPEETVMLFRLLPKEPAAEAFAYMSPEVQEQVISALTDVELRGVLDSQFMDDTVDMLEEMPASVVKRVLKVTDPDTRHLLNRLLQYEDGAAGSIMTTEYVGLKKGMTVRQAFARIKKEAVDKETVYTCYVMDDSRLLEGVVAVRELLLAEEGDKIGDLMTENPICVETTASDEEVGRLFQKYDILALPVVDKERRLVGIITVDDAVDAIQEANTEDFEKMAAMEPSETPYLKTSVFVHARKRVVWLLFLMISGILTGQIINHYEDAFAAIPLLVSFIPMLMDTGGNCGSQSSTLVIRGMALGEVSTRDILKVIWKEARVSLLVGAVLAPVNFFWIFLRYHSAPVGLTVALSMYVTVFLSKLMGCLLPMAAKRCRLDPAIMASPLITTIVDACSIFIYFNIALWILHLS</sequence>
<dbReference type="SUPFAM" id="SSF54631">
    <property type="entry name" value="CBS-domain pair"/>
    <property type="match status" value="1"/>
</dbReference>
<comment type="subunit">
    <text evidence="9">Homodimer.</text>
</comment>
<feature type="transmembrane region" description="Helical" evidence="9">
    <location>
        <begin position="358"/>
        <end position="376"/>
    </location>
</feature>
<dbReference type="SUPFAM" id="SSF161093">
    <property type="entry name" value="MgtE membrane domain-like"/>
    <property type="match status" value="1"/>
</dbReference>
<keyword evidence="9" id="KW-1003">Cell membrane</keyword>
<comment type="function">
    <text evidence="9">Acts as a magnesium transporter.</text>
</comment>
<dbReference type="InterPro" id="IPR000644">
    <property type="entry name" value="CBS_dom"/>
</dbReference>
<keyword evidence="3 9" id="KW-0813">Transport</keyword>
<evidence type="ECO:0000256" key="8">
    <source>
        <dbReference type="PROSITE-ProRule" id="PRU00703"/>
    </source>
</evidence>
<organism evidence="11 12">
    <name type="scientific">Candidatus Merdivicinus excrementipullorum</name>
    <dbReference type="NCBI Taxonomy" id="2840867"/>
    <lineage>
        <taxon>Bacteria</taxon>
        <taxon>Bacillati</taxon>
        <taxon>Bacillota</taxon>
        <taxon>Clostridia</taxon>
        <taxon>Eubacteriales</taxon>
        <taxon>Oscillospiraceae</taxon>
        <taxon>Oscillospiraceae incertae sedis</taxon>
        <taxon>Candidatus Merdivicinus</taxon>
    </lineage>
</organism>
<dbReference type="PROSITE" id="PS51371">
    <property type="entry name" value="CBS"/>
    <property type="match status" value="1"/>
</dbReference>
<dbReference type="NCBIfam" id="TIGR00400">
    <property type="entry name" value="mgtE"/>
    <property type="match status" value="1"/>
</dbReference>
<feature type="transmembrane region" description="Helical" evidence="9">
    <location>
        <begin position="305"/>
        <end position="323"/>
    </location>
</feature>
<keyword evidence="8" id="KW-0129">CBS domain</keyword>
<name>A0A9D1FKY3_9FIRM</name>
<dbReference type="Pfam" id="PF03448">
    <property type="entry name" value="MgtE_N"/>
    <property type="match status" value="1"/>
</dbReference>
<keyword evidence="4 9" id="KW-0812">Transmembrane</keyword>
<dbReference type="PANTHER" id="PTHR43773">
    <property type="entry name" value="MAGNESIUM TRANSPORTER MGTE"/>
    <property type="match status" value="1"/>
</dbReference>
<evidence type="ECO:0000256" key="9">
    <source>
        <dbReference type="RuleBase" id="RU362011"/>
    </source>
</evidence>
<keyword evidence="5 9" id="KW-0460">Magnesium</keyword>
<proteinExistence type="inferred from homology"/>
<evidence type="ECO:0000256" key="6">
    <source>
        <dbReference type="ARBA" id="ARBA00022989"/>
    </source>
</evidence>